<evidence type="ECO:0000313" key="1">
    <source>
        <dbReference type="EMBL" id="OGD25068.1"/>
    </source>
</evidence>
<organism evidence="1 2">
    <name type="scientific">Candidatus Azambacteria bacterium RIFCSPHIGHO2_01_FULL_40_24</name>
    <dbReference type="NCBI Taxonomy" id="1797301"/>
    <lineage>
        <taxon>Bacteria</taxon>
        <taxon>Candidatus Azamiibacteriota</taxon>
    </lineage>
</organism>
<accession>A0A1F5B383</accession>
<name>A0A1F5B383_9BACT</name>
<proteinExistence type="predicted"/>
<protein>
    <recommendedName>
        <fullName evidence="3">3D domain-containing protein</fullName>
    </recommendedName>
</protein>
<gene>
    <name evidence="1" type="ORF">A2819_01750</name>
</gene>
<dbReference type="AlphaFoldDB" id="A0A1F5B383"/>
<comment type="caution">
    <text evidence="1">The sequence shown here is derived from an EMBL/GenBank/DDBJ whole genome shotgun (WGS) entry which is preliminary data.</text>
</comment>
<evidence type="ECO:0000313" key="2">
    <source>
        <dbReference type="Proteomes" id="UP000176431"/>
    </source>
</evidence>
<evidence type="ECO:0008006" key="3">
    <source>
        <dbReference type="Google" id="ProtNLM"/>
    </source>
</evidence>
<dbReference type="CDD" id="cd22784">
    <property type="entry name" value="DPBB_MltA_YuiC-like"/>
    <property type="match status" value="1"/>
</dbReference>
<reference evidence="1 2" key="1">
    <citation type="journal article" date="2016" name="Nat. Commun.">
        <title>Thousands of microbial genomes shed light on interconnected biogeochemical processes in an aquifer system.</title>
        <authorList>
            <person name="Anantharaman K."/>
            <person name="Brown C.T."/>
            <person name="Hug L.A."/>
            <person name="Sharon I."/>
            <person name="Castelle C.J."/>
            <person name="Probst A.J."/>
            <person name="Thomas B.C."/>
            <person name="Singh A."/>
            <person name="Wilkins M.J."/>
            <person name="Karaoz U."/>
            <person name="Brodie E.L."/>
            <person name="Williams K.H."/>
            <person name="Hubbard S.S."/>
            <person name="Banfield J.F."/>
        </authorList>
    </citation>
    <scope>NUCLEOTIDE SEQUENCE [LARGE SCALE GENOMIC DNA]</scope>
</reference>
<sequence>MYKILKLSSFYFIRAKILVIIMVLALNIPAHSVSAAWGFEGIIATISGKNSDYFSDFVITGDSIMVVNMPKVPHTIRTTLTAYSSTPDQTDDTPFITASNTYVRDGVVAANFLAFGTKVQIPEIFGDKIFTVEDRMAKKHNDKIDIWFPERYLAKKFGVQEAEVIVLQ</sequence>
<dbReference type="EMBL" id="MEYK01000024">
    <property type="protein sequence ID" value="OGD25068.1"/>
    <property type="molecule type" value="Genomic_DNA"/>
</dbReference>
<dbReference type="Proteomes" id="UP000176431">
    <property type="component" value="Unassembled WGS sequence"/>
</dbReference>